<sequence length="39" mass="4395">MQKSLNIFSALLIKFFNLVSNTSCAGYIGEPDYPEELLK</sequence>
<accession>A0AB74VGH2</accession>
<keyword evidence="2" id="KW-1185">Reference proteome</keyword>
<dbReference type="RefSeq" id="WP_077869878.1">
    <property type="nucleotide sequence ID" value="NZ_BKAK01000032.1"/>
</dbReference>
<evidence type="ECO:0000313" key="1">
    <source>
        <dbReference type="EMBL" id="QUN35561.1"/>
    </source>
</evidence>
<protein>
    <submittedName>
        <fullName evidence="1">Cyclic lactone autoinducer peptide</fullName>
    </submittedName>
</protein>
<evidence type="ECO:0000313" key="2">
    <source>
        <dbReference type="Proteomes" id="UP000679373"/>
    </source>
</evidence>
<organism evidence="1 2">
    <name type="scientific">Clostridium beijerinckii</name>
    <name type="common">Clostridium MP</name>
    <dbReference type="NCBI Taxonomy" id="1520"/>
    <lineage>
        <taxon>Bacteria</taxon>
        <taxon>Bacillati</taxon>
        <taxon>Bacillota</taxon>
        <taxon>Clostridia</taxon>
        <taxon>Eubacteriales</taxon>
        <taxon>Clostridiaceae</taxon>
        <taxon>Clostridium</taxon>
    </lineage>
</organism>
<dbReference type="InterPro" id="IPR009229">
    <property type="entry name" value="AgrD"/>
</dbReference>
<dbReference type="Proteomes" id="UP000679373">
    <property type="component" value="Chromosome"/>
</dbReference>
<dbReference type="NCBIfam" id="TIGR04223">
    <property type="entry name" value="quorum_AgrD"/>
    <property type="match status" value="1"/>
</dbReference>
<reference evidence="1" key="1">
    <citation type="submission" date="2021-04" db="EMBL/GenBank/DDBJ databases">
        <title>Complete genome sequence of the type strain Clostridium beijerinckii NRRL B-598.</title>
        <authorList>
            <person name="Sedlar K."/>
            <person name="Branska B."/>
            <person name="Bezdicek M."/>
            <person name="Nykrynova M."/>
            <person name="Lengerova M."/>
            <person name="Skutkova H."/>
            <person name="Patakova P."/>
        </authorList>
    </citation>
    <scope>NUCLEOTIDE SEQUENCE</scope>
    <source>
        <strain evidence="1">DSM 791</strain>
    </source>
</reference>
<proteinExistence type="predicted"/>
<dbReference type="EMBL" id="CP073653">
    <property type="protein sequence ID" value="QUN35561.1"/>
    <property type="molecule type" value="Genomic_DNA"/>
</dbReference>
<dbReference type="AlphaFoldDB" id="A0AB74VGH2"/>
<name>A0AB74VGH2_CLOBE</name>
<gene>
    <name evidence="1" type="ORF">KEC93_01535</name>
</gene>
<dbReference type="GeneID" id="66343164"/>